<name>A0A0G4EZD9_VITBC</name>
<evidence type="ECO:0000313" key="3">
    <source>
        <dbReference type="Proteomes" id="UP000041254"/>
    </source>
</evidence>
<proteinExistence type="predicted"/>
<dbReference type="EMBL" id="CDMY01000352">
    <property type="protein sequence ID" value="CEM04461.1"/>
    <property type="molecule type" value="Genomic_DNA"/>
</dbReference>
<accession>A0A0G4EZD9</accession>
<organism evidence="2 3">
    <name type="scientific">Vitrella brassicaformis (strain CCMP3155)</name>
    <dbReference type="NCBI Taxonomy" id="1169540"/>
    <lineage>
        <taxon>Eukaryota</taxon>
        <taxon>Sar</taxon>
        <taxon>Alveolata</taxon>
        <taxon>Colpodellida</taxon>
        <taxon>Vitrellaceae</taxon>
        <taxon>Vitrella</taxon>
    </lineage>
</organism>
<feature type="region of interest" description="Disordered" evidence="1">
    <location>
        <begin position="73"/>
        <end position="108"/>
    </location>
</feature>
<dbReference type="AlphaFoldDB" id="A0A0G4EZD9"/>
<protein>
    <submittedName>
        <fullName evidence="2">Uncharacterized protein</fullName>
    </submittedName>
</protein>
<keyword evidence="3" id="KW-1185">Reference proteome</keyword>
<reference evidence="2 3" key="1">
    <citation type="submission" date="2014-11" db="EMBL/GenBank/DDBJ databases">
        <authorList>
            <person name="Zhu J."/>
            <person name="Qi W."/>
            <person name="Song R."/>
        </authorList>
    </citation>
    <scope>NUCLEOTIDE SEQUENCE [LARGE SCALE GENOMIC DNA]</scope>
</reference>
<dbReference type="Proteomes" id="UP000041254">
    <property type="component" value="Unassembled WGS sequence"/>
</dbReference>
<evidence type="ECO:0000313" key="2">
    <source>
        <dbReference type="EMBL" id="CEM04461.1"/>
    </source>
</evidence>
<dbReference type="VEuPathDB" id="CryptoDB:Vbra_21129"/>
<evidence type="ECO:0000256" key="1">
    <source>
        <dbReference type="SAM" id="MobiDB-lite"/>
    </source>
</evidence>
<sequence length="341" mass="38167">MIPVGLDEDHDLFKSTIFLRTQAEAYLSLSLLLDRCLLPSYRAVHLETDEQIFNSNYQRMHGYIWQLEPSTRPQQQLGPLHRGHPQQDAPGPPAALWGQDPARVGPQGRAGQVLQDVHPMQRRDRQPRLAGTPQPRVELARTARRLQQAVTQAHIRAGQEGQSRRGEGGGRPGAVWRQHLMARIWLPAVSINQGTIDASAPEWVPRANCEGVGAQTPVFAGRGGEWRAGGLLLCHAITPVKTIKEKEQLRWSYCEKADHWFFSKAGSNRPLKETAANPRCSTGRPCSSNHLGRDGLIRATFQKVGHVSRPSQLTIGGGRLLRPYPVHHEWLRRCLWCGREA</sequence>
<gene>
    <name evidence="2" type="ORF">Vbra_21129</name>
</gene>
<dbReference type="PhylomeDB" id="A0A0G4EZD9"/>
<dbReference type="InParanoid" id="A0A0G4EZD9"/>